<dbReference type="PANTHER" id="PTHR43047:SF72">
    <property type="entry name" value="OSMOSENSING HISTIDINE PROTEIN KINASE SLN1"/>
    <property type="match status" value="1"/>
</dbReference>
<feature type="domain" description="Histidine kinase" evidence="9">
    <location>
        <begin position="301"/>
        <end position="517"/>
    </location>
</feature>
<dbReference type="PROSITE" id="PS50109">
    <property type="entry name" value="HIS_KIN"/>
    <property type="match status" value="1"/>
</dbReference>
<evidence type="ECO:0000259" key="11">
    <source>
        <dbReference type="PROSITE" id="PS50112"/>
    </source>
</evidence>
<accession>B4VJV8</accession>
<dbReference type="InterPro" id="IPR011006">
    <property type="entry name" value="CheY-like_superfamily"/>
</dbReference>
<reference evidence="12 13" key="1">
    <citation type="submission" date="2008-07" db="EMBL/GenBank/DDBJ databases">
        <authorList>
            <person name="Tandeau de Marsac N."/>
            <person name="Ferriera S."/>
            <person name="Johnson J."/>
            <person name="Kravitz S."/>
            <person name="Beeson K."/>
            <person name="Sutton G."/>
            <person name="Rogers Y.-H."/>
            <person name="Friedman R."/>
            <person name="Frazier M."/>
            <person name="Venter J.C."/>
        </authorList>
    </citation>
    <scope>NUCLEOTIDE SEQUENCE [LARGE SCALE GENOMIC DNA]</scope>
    <source>
        <strain evidence="12 13">PCC 7420</strain>
    </source>
</reference>
<feature type="domain" description="Response regulatory" evidence="10">
    <location>
        <begin position="5"/>
        <end position="121"/>
    </location>
</feature>
<dbReference type="Pfam" id="PF02518">
    <property type="entry name" value="HATPase_c"/>
    <property type="match status" value="1"/>
</dbReference>
<dbReference type="STRING" id="118168.MC7420_2860"/>
<evidence type="ECO:0000256" key="6">
    <source>
        <dbReference type="ARBA" id="ARBA00023012"/>
    </source>
</evidence>
<dbReference type="Pfam" id="PF00989">
    <property type="entry name" value="PAS"/>
    <property type="match status" value="1"/>
</dbReference>
<evidence type="ECO:0000313" key="12">
    <source>
        <dbReference type="EMBL" id="EDX77536.1"/>
    </source>
</evidence>
<gene>
    <name evidence="12" type="ORF">MC7420_2860</name>
</gene>
<dbReference type="SMART" id="SM00091">
    <property type="entry name" value="PAS"/>
    <property type="match status" value="1"/>
</dbReference>
<keyword evidence="5 12" id="KW-0418">Kinase</keyword>
<dbReference type="Pfam" id="PF00512">
    <property type="entry name" value="HisKA"/>
    <property type="match status" value="1"/>
</dbReference>
<dbReference type="InterPro" id="IPR005467">
    <property type="entry name" value="His_kinase_dom"/>
</dbReference>
<keyword evidence="3 7" id="KW-0597">Phosphoprotein</keyword>
<dbReference type="HOGENOM" id="CLU_000445_114_72_3"/>
<sequence length="526" mass="58135">MARAKILIVEDEIITAQAIAGQLKRLGYDVVDIANSGTAALAKVAQTCPDLVLMDIVLKHRDMDGIEAAEQIRNQFKIPVIYLTAHSEAATLARAKVTEPFGYIVKPFNQRDLGITIEIALYKHQTQQQLIEREEFLSTILDSTHDAVVATDATGGITYMNPIAQTITGWSSTEAMDKPVTEVVQIFDEATNTVVENPVIRLLRGEPVPNQGHNRLLIARDGTKTPIVDHVSLMRPNDDDIKGAVLVVCNISERRQAQALELERVKLATEVAERQKAEAEIRKALTTEQELSELKSRVVAMISHEYRTPLAVILTSTELLKRYSTQLSQEKQQTYLDRIQMGVKQMAQLVEEVLTFNKAQAGELQFNPEPLNMEDFCLQLVDEQRLMVGDRYTLTYNPQLSSGEAELDKQMLRHIVTNLLSNAIKYSAKGTTVSLSLRREDDTLIIQVQDQGIGIPESEQPRLFSPFFRASNVSTIAGTGMGLSIVKNCVDLHQGQIAIASEVGKGTTVTVTLPVNAKPSSGDATH</sequence>
<dbReference type="CDD" id="cd00075">
    <property type="entry name" value="HATPase"/>
    <property type="match status" value="1"/>
</dbReference>
<dbReference type="Gene3D" id="3.40.50.2300">
    <property type="match status" value="1"/>
</dbReference>
<evidence type="ECO:0000256" key="8">
    <source>
        <dbReference type="SAM" id="Coils"/>
    </source>
</evidence>
<evidence type="ECO:0000256" key="4">
    <source>
        <dbReference type="ARBA" id="ARBA00022679"/>
    </source>
</evidence>
<dbReference type="CDD" id="cd17534">
    <property type="entry name" value="REC_DC-like"/>
    <property type="match status" value="1"/>
</dbReference>
<dbReference type="InterPro" id="IPR013767">
    <property type="entry name" value="PAS_fold"/>
</dbReference>
<dbReference type="InterPro" id="IPR036890">
    <property type="entry name" value="HATPase_C_sf"/>
</dbReference>
<dbReference type="RefSeq" id="WP_006098797.1">
    <property type="nucleotide sequence ID" value="NZ_DS989843.1"/>
</dbReference>
<dbReference type="GO" id="GO:0000155">
    <property type="term" value="F:phosphorelay sensor kinase activity"/>
    <property type="evidence" value="ECO:0007669"/>
    <property type="project" value="InterPro"/>
</dbReference>
<dbReference type="OrthoDB" id="517825at2"/>
<dbReference type="GO" id="GO:0006355">
    <property type="term" value="P:regulation of DNA-templated transcription"/>
    <property type="evidence" value="ECO:0007669"/>
    <property type="project" value="InterPro"/>
</dbReference>
<keyword evidence="13" id="KW-1185">Reference proteome</keyword>
<evidence type="ECO:0000256" key="1">
    <source>
        <dbReference type="ARBA" id="ARBA00000085"/>
    </source>
</evidence>
<evidence type="ECO:0000256" key="5">
    <source>
        <dbReference type="ARBA" id="ARBA00022777"/>
    </source>
</evidence>
<evidence type="ECO:0000256" key="2">
    <source>
        <dbReference type="ARBA" id="ARBA00012438"/>
    </source>
</evidence>
<dbReference type="PRINTS" id="PR00344">
    <property type="entry name" value="BCTRLSENSOR"/>
</dbReference>
<feature type="domain" description="PAS" evidence="11">
    <location>
        <begin position="133"/>
        <end position="206"/>
    </location>
</feature>
<dbReference type="FunFam" id="3.30.565.10:FF:000006">
    <property type="entry name" value="Sensor histidine kinase WalK"/>
    <property type="match status" value="1"/>
</dbReference>
<dbReference type="SMART" id="SM00388">
    <property type="entry name" value="HisKA"/>
    <property type="match status" value="1"/>
</dbReference>
<dbReference type="Pfam" id="PF00072">
    <property type="entry name" value="Response_reg"/>
    <property type="match status" value="1"/>
</dbReference>
<dbReference type="Gene3D" id="3.30.450.20">
    <property type="entry name" value="PAS domain"/>
    <property type="match status" value="1"/>
</dbReference>
<dbReference type="eggNOG" id="COG3279">
    <property type="taxonomic scope" value="Bacteria"/>
</dbReference>
<dbReference type="EC" id="2.7.13.3" evidence="2"/>
<dbReference type="InterPro" id="IPR000014">
    <property type="entry name" value="PAS"/>
</dbReference>
<keyword evidence="6" id="KW-0902">Two-component regulatory system</keyword>
<dbReference type="Gene3D" id="3.30.565.10">
    <property type="entry name" value="Histidine kinase-like ATPase, C-terminal domain"/>
    <property type="match status" value="1"/>
</dbReference>
<dbReference type="GO" id="GO:0005886">
    <property type="term" value="C:plasma membrane"/>
    <property type="evidence" value="ECO:0007669"/>
    <property type="project" value="TreeGrafter"/>
</dbReference>
<dbReference type="eggNOG" id="COG5002">
    <property type="taxonomic scope" value="Bacteria"/>
</dbReference>
<dbReference type="InterPro" id="IPR003661">
    <property type="entry name" value="HisK_dim/P_dom"/>
</dbReference>
<dbReference type="CDD" id="cd00082">
    <property type="entry name" value="HisKA"/>
    <property type="match status" value="1"/>
</dbReference>
<dbReference type="GO" id="GO:0009927">
    <property type="term" value="F:histidine phosphotransfer kinase activity"/>
    <property type="evidence" value="ECO:0007669"/>
    <property type="project" value="TreeGrafter"/>
</dbReference>
<dbReference type="InterPro" id="IPR036097">
    <property type="entry name" value="HisK_dim/P_sf"/>
</dbReference>
<dbReference type="SUPFAM" id="SSF52172">
    <property type="entry name" value="CheY-like"/>
    <property type="match status" value="1"/>
</dbReference>
<keyword evidence="8" id="KW-0175">Coiled coil</keyword>
<evidence type="ECO:0000259" key="10">
    <source>
        <dbReference type="PROSITE" id="PS50110"/>
    </source>
</evidence>
<protein>
    <recommendedName>
        <fullName evidence="2">histidine kinase</fullName>
        <ecNumber evidence="2">2.7.13.3</ecNumber>
    </recommendedName>
</protein>
<feature type="coiled-coil region" evidence="8">
    <location>
        <begin position="262"/>
        <end position="297"/>
    </location>
</feature>
<dbReference type="InterPro" id="IPR035965">
    <property type="entry name" value="PAS-like_dom_sf"/>
</dbReference>
<evidence type="ECO:0000256" key="3">
    <source>
        <dbReference type="ARBA" id="ARBA00022553"/>
    </source>
</evidence>
<dbReference type="SUPFAM" id="SSF47384">
    <property type="entry name" value="Homodimeric domain of signal transducing histidine kinase"/>
    <property type="match status" value="1"/>
</dbReference>
<dbReference type="CDD" id="cd00130">
    <property type="entry name" value="PAS"/>
    <property type="match status" value="1"/>
</dbReference>
<dbReference type="AlphaFoldDB" id="B4VJV8"/>
<dbReference type="NCBIfam" id="TIGR00229">
    <property type="entry name" value="sensory_box"/>
    <property type="match status" value="1"/>
</dbReference>
<evidence type="ECO:0000259" key="9">
    <source>
        <dbReference type="PROSITE" id="PS50109"/>
    </source>
</evidence>
<keyword evidence="4" id="KW-0808">Transferase</keyword>
<dbReference type="SUPFAM" id="SSF55785">
    <property type="entry name" value="PYP-like sensor domain (PAS domain)"/>
    <property type="match status" value="1"/>
</dbReference>
<dbReference type="InterPro" id="IPR003594">
    <property type="entry name" value="HATPase_dom"/>
</dbReference>
<dbReference type="InterPro" id="IPR001789">
    <property type="entry name" value="Sig_transdc_resp-reg_receiver"/>
</dbReference>
<dbReference type="Gene3D" id="1.10.287.130">
    <property type="match status" value="1"/>
</dbReference>
<comment type="catalytic activity">
    <reaction evidence="1">
        <text>ATP + protein L-histidine = ADP + protein N-phospho-L-histidine.</text>
        <dbReference type="EC" id="2.7.13.3"/>
    </reaction>
</comment>
<dbReference type="SUPFAM" id="SSF55874">
    <property type="entry name" value="ATPase domain of HSP90 chaperone/DNA topoisomerase II/histidine kinase"/>
    <property type="match status" value="1"/>
</dbReference>
<evidence type="ECO:0000313" key="13">
    <source>
        <dbReference type="Proteomes" id="UP000003835"/>
    </source>
</evidence>
<dbReference type="PANTHER" id="PTHR43047">
    <property type="entry name" value="TWO-COMPONENT HISTIDINE PROTEIN KINASE"/>
    <property type="match status" value="1"/>
</dbReference>
<dbReference type="SMART" id="SM00448">
    <property type="entry name" value="REC"/>
    <property type="match status" value="1"/>
</dbReference>
<dbReference type="Proteomes" id="UP000003835">
    <property type="component" value="Unassembled WGS sequence"/>
</dbReference>
<dbReference type="InterPro" id="IPR004358">
    <property type="entry name" value="Sig_transdc_His_kin-like_C"/>
</dbReference>
<dbReference type="EMBL" id="DS989843">
    <property type="protein sequence ID" value="EDX77536.1"/>
    <property type="molecule type" value="Genomic_DNA"/>
</dbReference>
<evidence type="ECO:0000256" key="7">
    <source>
        <dbReference type="PROSITE-ProRule" id="PRU00169"/>
    </source>
</evidence>
<proteinExistence type="predicted"/>
<organism evidence="12 13">
    <name type="scientific">Coleofasciculus chthonoplastes PCC 7420</name>
    <dbReference type="NCBI Taxonomy" id="118168"/>
    <lineage>
        <taxon>Bacteria</taxon>
        <taxon>Bacillati</taxon>
        <taxon>Cyanobacteriota</taxon>
        <taxon>Cyanophyceae</taxon>
        <taxon>Coleofasciculales</taxon>
        <taxon>Coleofasciculaceae</taxon>
        <taxon>Coleofasciculus</taxon>
    </lineage>
</organism>
<dbReference type="PROSITE" id="PS50112">
    <property type="entry name" value="PAS"/>
    <property type="match status" value="1"/>
</dbReference>
<dbReference type="PROSITE" id="PS50110">
    <property type="entry name" value="RESPONSE_REGULATORY"/>
    <property type="match status" value="1"/>
</dbReference>
<dbReference type="SMART" id="SM00387">
    <property type="entry name" value="HATPase_c"/>
    <property type="match status" value="1"/>
</dbReference>
<feature type="modified residue" description="4-aspartylphosphate" evidence="7">
    <location>
        <position position="55"/>
    </location>
</feature>
<name>B4VJV8_9CYAN</name>